<organism evidence="2 3">
    <name type="scientific">Allocoprobacillus halotolerans</name>
    <dbReference type="NCBI Taxonomy" id="2944914"/>
    <lineage>
        <taxon>Bacteria</taxon>
        <taxon>Bacillati</taxon>
        <taxon>Bacillota</taxon>
        <taxon>Erysipelotrichia</taxon>
        <taxon>Erysipelotrichales</taxon>
        <taxon>Erysipelotrichaceae</taxon>
        <taxon>Allocoprobacillus</taxon>
    </lineage>
</organism>
<evidence type="ECO:0000256" key="1">
    <source>
        <dbReference type="SAM" id="Phobius"/>
    </source>
</evidence>
<keyword evidence="1" id="KW-0472">Membrane</keyword>
<evidence type="ECO:0000313" key="3">
    <source>
        <dbReference type="Proteomes" id="UP001060112"/>
    </source>
</evidence>
<dbReference type="Proteomes" id="UP001060112">
    <property type="component" value="Chromosome"/>
</dbReference>
<sequence>METTYKEYYFAGLMMAFIACVGCPFSLINLIPIAISYQLIQKASQHQIPKTLLKRLLMIFQIALALTFMTTILYLSFQW</sequence>
<name>A0ABY5I138_9FIRM</name>
<dbReference type="PROSITE" id="PS51257">
    <property type="entry name" value="PROKAR_LIPOPROTEIN"/>
    <property type="match status" value="1"/>
</dbReference>
<evidence type="ECO:0000313" key="2">
    <source>
        <dbReference type="EMBL" id="UTY39024.1"/>
    </source>
</evidence>
<gene>
    <name evidence="2" type="ORF">NMU03_15810</name>
</gene>
<keyword evidence="1" id="KW-0812">Transmembrane</keyword>
<evidence type="ECO:0008006" key="4">
    <source>
        <dbReference type="Google" id="ProtNLM"/>
    </source>
</evidence>
<proteinExistence type="predicted"/>
<keyword evidence="1" id="KW-1133">Transmembrane helix</keyword>
<feature type="transmembrane region" description="Helical" evidence="1">
    <location>
        <begin position="56"/>
        <end position="77"/>
    </location>
</feature>
<accession>A0ABY5I138</accession>
<protein>
    <recommendedName>
        <fullName evidence="4">MerT mercuric transport protein</fullName>
    </recommendedName>
</protein>
<reference evidence="2" key="1">
    <citation type="submission" date="2022-07" db="EMBL/GenBank/DDBJ databases">
        <title>Faecal culturing of patients with breast cancer.</title>
        <authorList>
            <person name="Teng N.M.Y."/>
            <person name="Kiu R."/>
            <person name="Evans R."/>
            <person name="Baker D.J."/>
            <person name="Zenner C."/>
            <person name="Robinson S.D."/>
            <person name="Hall L.J."/>
        </authorList>
    </citation>
    <scope>NUCLEOTIDE SEQUENCE</scope>
    <source>
        <strain evidence="2">LH1062</strain>
    </source>
</reference>
<keyword evidence="3" id="KW-1185">Reference proteome</keyword>
<dbReference type="RefSeq" id="WP_290139840.1">
    <property type="nucleotide sequence ID" value="NZ_CP101620.1"/>
</dbReference>
<feature type="transmembrane region" description="Helical" evidence="1">
    <location>
        <begin position="12"/>
        <end position="35"/>
    </location>
</feature>
<dbReference type="EMBL" id="CP101620">
    <property type="protein sequence ID" value="UTY39024.1"/>
    <property type="molecule type" value="Genomic_DNA"/>
</dbReference>